<dbReference type="InterPro" id="IPR039421">
    <property type="entry name" value="Type_1_exporter"/>
</dbReference>
<dbReference type="Gene3D" id="3.40.50.300">
    <property type="entry name" value="P-loop containing nucleotide triphosphate hydrolases"/>
    <property type="match status" value="1"/>
</dbReference>
<dbReference type="PANTHER" id="PTHR43394:SF1">
    <property type="entry name" value="ATP-BINDING CASSETTE SUB-FAMILY B MEMBER 10, MITOCHONDRIAL"/>
    <property type="match status" value="1"/>
</dbReference>
<dbReference type="InterPro" id="IPR027417">
    <property type="entry name" value="P-loop_NTPase"/>
</dbReference>
<comment type="caution">
    <text evidence="1">The sequence shown here is derived from an EMBL/GenBank/DDBJ whole genome shotgun (WGS) entry which is preliminary data.</text>
</comment>
<dbReference type="GO" id="GO:0015421">
    <property type="term" value="F:ABC-type oligopeptide transporter activity"/>
    <property type="evidence" value="ECO:0007669"/>
    <property type="project" value="TreeGrafter"/>
</dbReference>
<name>A0A1Q4VAU6_9ACTN</name>
<dbReference type="Proteomes" id="UP000186455">
    <property type="component" value="Unassembled WGS sequence"/>
</dbReference>
<protein>
    <submittedName>
        <fullName evidence="1">Uncharacterized protein</fullName>
    </submittedName>
</protein>
<dbReference type="EMBL" id="LFBV01000002">
    <property type="protein sequence ID" value="OKH94965.1"/>
    <property type="molecule type" value="Genomic_DNA"/>
</dbReference>
<dbReference type="PANTHER" id="PTHR43394">
    <property type="entry name" value="ATP-DEPENDENT PERMEASE MDL1, MITOCHONDRIAL"/>
    <property type="match status" value="1"/>
</dbReference>
<dbReference type="SUPFAM" id="SSF52540">
    <property type="entry name" value="P-loop containing nucleoside triphosphate hydrolases"/>
    <property type="match status" value="1"/>
</dbReference>
<keyword evidence="2" id="KW-1185">Reference proteome</keyword>
<gene>
    <name evidence="1" type="ORF">AB852_12595</name>
</gene>
<accession>A0A1Q4VAU6</accession>
<dbReference type="STRING" id="1048205.AB852_12595"/>
<reference evidence="1 2" key="1">
    <citation type="submission" date="2015-06" db="EMBL/GenBank/DDBJ databases">
        <title>Cloning and characterization of the uncialamcin biosynthetic gene cluster.</title>
        <authorList>
            <person name="Yan X."/>
            <person name="Huang T."/>
            <person name="Ge H."/>
            <person name="Shen B."/>
        </authorList>
    </citation>
    <scope>NUCLEOTIDE SEQUENCE [LARGE SCALE GENOMIC DNA]</scope>
    <source>
        <strain evidence="1 2">DCA2648</strain>
    </source>
</reference>
<evidence type="ECO:0000313" key="2">
    <source>
        <dbReference type="Proteomes" id="UP000186455"/>
    </source>
</evidence>
<dbReference type="AlphaFoldDB" id="A0A1Q4VAU6"/>
<sequence length="199" mass="21777">MRPACARPVARLLLFQDFMSHDLTARENIGVGDLDLLDDPERVRRAAEPAGAHDMVTTLPRGYDTLLSRLFFDEGEGDEAEDPDAGVVLSGGQWQRLAPARALLRQGRDLLVLDEPSAGPDARAEHEIHTRLRAHRAGATSLLVSHRLSAVREADVIVVLDGGRITEQGTHGELMTADGAYQRLFTLQAEGYLPRPARS</sequence>
<organism evidence="1 2">
    <name type="scientific">Streptomyces uncialis</name>
    <dbReference type="NCBI Taxonomy" id="1048205"/>
    <lineage>
        <taxon>Bacteria</taxon>
        <taxon>Bacillati</taxon>
        <taxon>Actinomycetota</taxon>
        <taxon>Actinomycetes</taxon>
        <taxon>Kitasatosporales</taxon>
        <taxon>Streptomycetaceae</taxon>
        <taxon>Streptomyces</taxon>
    </lineage>
</organism>
<evidence type="ECO:0000313" key="1">
    <source>
        <dbReference type="EMBL" id="OKH94965.1"/>
    </source>
</evidence>
<proteinExistence type="predicted"/>